<proteinExistence type="predicted"/>
<accession>A0A1W2LL54</accession>
<dbReference type="InterPro" id="IPR037523">
    <property type="entry name" value="VOC_core"/>
</dbReference>
<evidence type="ECO:0000259" key="1">
    <source>
        <dbReference type="PROSITE" id="PS51819"/>
    </source>
</evidence>
<reference evidence="2 3" key="1">
    <citation type="submission" date="2016-12" db="EMBL/GenBank/DDBJ databases">
        <title>Amycolatopsis keratiniphila subsp. keratiniphila genome sequencing and assembly.</title>
        <authorList>
            <person name="Mayilraj S."/>
            <person name="Kaur N."/>
        </authorList>
    </citation>
    <scope>NUCLEOTIDE SEQUENCE [LARGE SCALE GENOMIC DNA]</scope>
    <source>
        <strain evidence="2 3">DSM 44409</strain>
    </source>
</reference>
<dbReference type="RefSeq" id="WP_063274573.1">
    <property type="nucleotide sequence ID" value="NZ_LQMT02000034.1"/>
</dbReference>
<dbReference type="AlphaFoldDB" id="A0A1W2LL54"/>
<evidence type="ECO:0000313" key="3">
    <source>
        <dbReference type="Proteomes" id="UP000076660"/>
    </source>
</evidence>
<dbReference type="InterPro" id="IPR029068">
    <property type="entry name" value="Glyas_Bleomycin-R_OHBP_Dase"/>
</dbReference>
<gene>
    <name evidence="2" type="ORF">AVR91_0232410</name>
</gene>
<feature type="domain" description="VOC" evidence="1">
    <location>
        <begin position="4"/>
        <end position="121"/>
    </location>
</feature>
<dbReference type="InterPro" id="IPR004360">
    <property type="entry name" value="Glyas_Fos-R_dOase_dom"/>
</dbReference>
<dbReference type="PROSITE" id="PS51819">
    <property type="entry name" value="VOC"/>
    <property type="match status" value="1"/>
</dbReference>
<organism evidence="2 3">
    <name type="scientific">Amycolatopsis keratiniphila subsp. keratiniphila</name>
    <dbReference type="NCBI Taxonomy" id="227715"/>
    <lineage>
        <taxon>Bacteria</taxon>
        <taxon>Bacillati</taxon>
        <taxon>Actinomycetota</taxon>
        <taxon>Actinomycetes</taxon>
        <taxon>Pseudonocardiales</taxon>
        <taxon>Pseudonocardiaceae</taxon>
        <taxon>Amycolatopsis</taxon>
        <taxon>Amycolatopsis japonica group</taxon>
    </lineage>
</organism>
<dbReference type="Gene3D" id="3.10.180.10">
    <property type="entry name" value="2,3-Dihydroxybiphenyl 1,2-Dioxygenase, domain 1"/>
    <property type="match status" value="1"/>
</dbReference>
<dbReference type="SUPFAM" id="SSF54593">
    <property type="entry name" value="Glyoxalase/Bleomycin resistance protein/Dihydroxybiphenyl dioxygenase"/>
    <property type="match status" value="1"/>
</dbReference>
<dbReference type="PANTHER" id="PTHR36437">
    <property type="entry name" value="GLYOXALASE/BLEOMYCIN RESISTANCE PROTEIN/DIOXYGENASE"/>
    <property type="match status" value="1"/>
</dbReference>
<dbReference type="Proteomes" id="UP000076660">
    <property type="component" value="Unassembled WGS sequence"/>
</dbReference>
<name>A0A1W2LL54_9PSEU</name>
<sequence>MITRAASIGVPVTDQDVAVEFFVGVLGFEKRVDVPVERGRWIEVAPPGAETVLTPYTWLDHHDDKAGVFTRVVLECQDLIGLHQELVAKGVEFELEPTESAGGRFAHFKDPFGNLFVLAEL</sequence>
<dbReference type="PANTHER" id="PTHR36437:SF2">
    <property type="entry name" value="GLYOXALASE_BLEOMYCIN RESISTANCE PROTEIN_DIOXYGENASE"/>
    <property type="match status" value="1"/>
</dbReference>
<dbReference type="Pfam" id="PF00903">
    <property type="entry name" value="Glyoxalase"/>
    <property type="match status" value="1"/>
</dbReference>
<dbReference type="OrthoDB" id="9794917at2"/>
<comment type="caution">
    <text evidence="2">The sequence shown here is derived from an EMBL/GenBank/DDBJ whole genome shotgun (WGS) entry which is preliminary data.</text>
</comment>
<evidence type="ECO:0000313" key="2">
    <source>
        <dbReference type="EMBL" id="ONF63638.1"/>
    </source>
</evidence>
<protein>
    <recommendedName>
        <fullName evidence="1">VOC domain-containing protein</fullName>
    </recommendedName>
</protein>
<dbReference type="EMBL" id="LQMT02000034">
    <property type="protein sequence ID" value="ONF63638.1"/>
    <property type="molecule type" value="Genomic_DNA"/>
</dbReference>